<dbReference type="Pfam" id="PF03107">
    <property type="entry name" value="C1_2"/>
    <property type="match status" value="1"/>
</dbReference>
<evidence type="ECO:0000313" key="4">
    <source>
        <dbReference type="Proteomes" id="UP001237642"/>
    </source>
</evidence>
<proteinExistence type="predicted"/>
<comment type="caution">
    <text evidence="3">The sequence shown here is derived from an EMBL/GenBank/DDBJ whole genome shotgun (WGS) entry which is preliminary data.</text>
</comment>
<accession>A0AAD8HF79</accession>
<dbReference type="InterPro" id="IPR004146">
    <property type="entry name" value="DC1"/>
</dbReference>
<dbReference type="SUPFAM" id="SSF57889">
    <property type="entry name" value="Cysteine-rich domain"/>
    <property type="match status" value="1"/>
</dbReference>
<dbReference type="PANTHER" id="PTHR47841">
    <property type="entry name" value="DIACYLGLYCEROL KINASE THETA-LIKE-RELATED"/>
    <property type="match status" value="1"/>
</dbReference>
<organism evidence="3 4">
    <name type="scientific">Heracleum sosnowskyi</name>
    <dbReference type="NCBI Taxonomy" id="360622"/>
    <lineage>
        <taxon>Eukaryota</taxon>
        <taxon>Viridiplantae</taxon>
        <taxon>Streptophyta</taxon>
        <taxon>Embryophyta</taxon>
        <taxon>Tracheophyta</taxon>
        <taxon>Spermatophyta</taxon>
        <taxon>Magnoliopsida</taxon>
        <taxon>eudicotyledons</taxon>
        <taxon>Gunneridae</taxon>
        <taxon>Pentapetalae</taxon>
        <taxon>asterids</taxon>
        <taxon>campanulids</taxon>
        <taxon>Apiales</taxon>
        <taxon>Apiaceae</taxon>
        <taxon>Apioideae</taxon>
        <taxon>apioid superclade</taxon>
        <taxon>Tordylieae</taxon>
        <taxon>Tordyliinae</taxon>
        <taxon>Heracleum</taxon>
    </lineage>
</organism>
<dbReference type="InterPro" id="IPR046349">
    <property type="entry name" value="C1-like_sf"/>
</dbReference>
<evidence type="ECO:0000256" key="1">
    <source>
        <dbReference type="ARBA" id="ARBA00022737"/>
    </source>
</evidence>
<protein>
    <recommendedName>
        <fullName evidence="2">DC1 domain-containing protein</fullName>
    </recommendedName>
</protein>
<dbReference type="Gene3D" id="3.30.60.20">
    <property type="match status" value="1"/>
</dbReference>
<name>A0AAD8HF79_9APIA</name>
<reference evidence="3" key="2">
    <citation type="submission" date="2023-05" db="EMBL/GenBank/DDBJ databases">
        <authorList>
            <person name="Schelkunov M.I."/>
        </authorList>
    </citation>
    <scope>NUCLEOTIDE SEQUENCE</scope>
    <source>
        <strain evidence="3">Hsosn_3</strain>
        <tissue evidence="3">Leaf</tissue>
    </source>
</reference>
<gene>
    <name evidence="3" type="ORF">POM88_041002</name>
</gene>
<evidence type="ECO:0000259" key="2">
    <source>
        <dbReference type="Pfam" id="PF03107"/>
    </source>
</evidence>
<keyword evidence="1" id="KW-0677">Repeat</keyword>
<keyword evidence="4" id="KW-1185">Reference proteome</keyword>
<reference evidence="3" key="1">
    <citation type="submission" date="2023-02" db="EMBL/GenBank/DDBJ databases">
        <title>Genome of toxic invasive species Heracleum sosnowskyi carries increased number of genes despite the absence of recent whole-genome duplications.</title>
        <authorList>
            <person name="Schelkunov M."/>
            <person name="Shtratnikova V."/>
            <person name="Makarenko M."/>
            <person name="Klepikova A."/>
            <person name="Omelchenko D."/>
            <person name="Novikova G."/>
            <person name="Obukhova E."/>
            <person name="Bogdanov V."/>
            <person name="Penin A."/>
            <person name="Logacheva M."/>
        </authorList>
    </citation>
    <scope>NUCLEOTIDE SEQUENCE</scope>
    <source>
        <strain evidence="3">Hsosn_3</strain>
        <tissue evidence="3">Leaf</tissue>
    </source>
</reference>
<sequence length="221" mass="24625">MVPRSHFMHQGHALVQNLNTIGYCCGGCKTDGIGTNFGCAPCSFHMHEFCSNCPMILSSFLHPEHPLSLMISNTLSMAPPRICDVCRDTVEGLFYWCQTCNFSVHPLCTRFPQSHAVHYPHHLMFQTGMPPNINSYNVHNPNLYYMYYPCNTNPCSMYNPQNGASFNSTLQHVQNHHGDTSHQAPAQGQELGKLGKKIFGIVSTLTLGVISNVIFEAICSE</sequence>
<dbReference type="AlphaFoldDB" id="A0AAD8HF79"/>
<evidence type="ECO:0000313" key="3">
    <source>
        <dbReference type="EMBL" id="KAK1365441.1"/>
    </source>
</evidence>
<feature type="domain" description="DC1" evidence="2">
    <location>
        <begin position="60"/>
        <end position="108"/>
    </location>
</feature>
<dbReference type="PANTHER" id="PTHR47841:SF7">
    <property type="entry name" value="CYSTEINE_HISTIDINE-RICH C1 DOMAIN PROTEIN"/>
    <property type="match status" value="1"/>
</dbReference>
<dbReference type="EMBL" id="JAUIZM010000009">
    <property type="protein sequence ID" value="KAK1365441.1"/>
    <property type="molecule type" value="Genomic_DNA"/>
</dbReference>
<dbReference type="Proteomes" id="UP001237642">
    <property type="component" value="Unassembled WGS sequence"/>
</dbReference>